<evidence type="ECO:0000313" key="2">
    <source>
        <dbReference type="Proteomes" id="UP001403385"/>
    </source>
</evidence>
<dbReference type="EMBL" id="JBDKWZ010000004">
    <property type="protein sequence ID" value="MEN7547852.1"/>
    <property type="molecule type" value="Genomic_DNA"/>
</dbReference>
<reference evidence="1 2" key="1">
    <citation type="submission" date="2024-04" db="EMBL/GenBank/DDBJ databases">
        <title>Novel genus in family Flammeovirgaceae.</title>
        <authorList>
            <person name="Nguyen T.H."/>
            <person name="Vuong T.Q."/>
            <person name="Le H."/>
            <person name="Kim S.-G."/>
        </authorList>
    </citation>
    <scope>NUCLEOTIDE SEQUENCE [LARGE SCALE GENOMIC DNA]</scope>
    <source>
        <strain evidence="1 2">JCM 23209</strain>
    </source>
</reference>
<sequence>MMARAFKKQTELVRFAPGTPGGARTTMVHLDSAYRKVTGLRIHEFSGGGLSFFEIGLEDSSGTLVDTESSEVYHYAPEKPWEPVDLSNHGQQLKVKTVLPSQPSGEVVYQIVFLLER</sequence>
<keyword evidence="2" id="KW-1185">Reference proteome</keyword>
<protein>
    <submittedName>
        <fullName evidence="1">Uncharacterized protein</fullName>
    </submittedName>
</protein>
<dbReference type="Proteomes" id="UP001403385">
    <property type="component" value="Unassembled WGS sequence"/>
</dbReference>
<proteinExistence type="predicted"/>
<gene>
    <name evidence="1" type="ORF">AAG747_08025</name>
</gene>
<accession>A0AAW9S2N1</accession>
<dbReference type="AlphaFoldDB" id="A0AAW9S2N1"/>
<evidence type="ECO:0000313" key="1">
    <source>
        <dbReference type="EMBL" id="MEN7547852.1"/>
    </source>
</evidence>
<organism evidence="1 2">
    <name type="scientific">Rapidithrix thailandica</name>
    <dbReference type="NCBI Taxonomy" id="413964"/>
    <lineage>
        <taxon>Bacteria</taxon>
        <taxon>Pseudomonadati</taxon>
        <taxon>Bacteroidota</taxon>
        <taxon>Cytophagia</taxon>
        <taxon>Cytophagales</taxon>
        <taxon>Flammeovirgaceae</taxon>
        <taxon>Rapidithrix</taxon>
    </lineage>
</organism>
<dbReference type="RefSeq" id="WP_346820635.1">
    <property type="nucleotide sequence ID" value="NZ_JBDKWZ010000004.1"/>
</dbReference>
<name>A0AAW9S2N1_9BACT</name>
<comment type="caution">
    <text evidence="1">The sequence shown here is derived from an EMBL/GenBank/DDBJ whole genome shotgun (WGS) entry which is preliminary data.</text>
</comment>